<reference evidence="2" key="1">
    <citation type="journal article" date="2010" name="BMC Genomics">
        <title>Genomes of three tomato pathogens within the Ralstonia solanacearum species complex reveal significant evolutionary divergence.</title>
        <authorList>
            <person name="Remenant B."/>
            <person name="Coupat-Goutaland B."/>
            <person name="Guidot A."/>
            <person name="Cellier G."/>
            <person name="Wicker E."/>
            <person name="Allen C."/>
            <person name="Fegan M."/>
            <person name="Pruvost O."/>
            <person name="Elbaz M."/>
            <person name="Calteau A."/>
            <person name="Salvignol G."/>
            <person name="Mornico D."/>
            <person name="Mangenot S."/>
            <person name="Barbe V."/>
            <person name="Medigue C."/>
            <person name="Prior P."/>
        </authorList>
    </citation>
    <scope>NUCLEOTIDE SEQUENCE [LARGE SCALE GENOMIC DNA]</scope>
    <source>
        <strain evidence="2">CFBP2957</strain>
        <plasmid evidence="2">RCFBPv3_mp</plasmid>
    </source>
</reference>
<feature type="domain" description="eCIS core" evidence="1">
    <location>
        <begin position="71"/>
        <end position="113"/>
    </location>
</feature>
<sequence>MSARTLGLPALERYAFVSNDGSISIARSSRLLPPSSALDSWMTCVSDSYIPQIDLDNADVHVGEMPWYAPGWAAGITRGNDIYFRDPQQTFCTPRDVALLGHELVHVGQYRDGMTWLGYLLASKKGYENNPYEVSAYEMQRKIQMELQPKDCSCVK</sequence>
<dbReference type="AlphaFoldDB" id="D8P2Z8"/>
<gene>
    <name evidence="2" type="ORF">RCFBP_mp10497</name>
</gene>
<dbReference type="InterPro" id="IPR025295">
    <property type="entry name" value="eCIS_core_dom"/>
</dbReference>
<evidence type="ECO:0000313" key="2">
    <source>
        <dbReference type="EMBL" id="CBJ53284.1"/>
    </source>
</evidence>
<protein>
    <recommendedName>
        <fullName evidence="1">eCIS core domain-containing protein</fullName>
    </recommendedName>
</protein>
<organism evidence="2">
    <name type="scientific">Ralstonia solanacearum CFBP2957</name>
    <dbReference type="NCBI Taxonomy" id="859656"/>
    <lineage>
        <taxon>Bacteria</taxon>
        <taxon>Pseudomonadati</taxon>
        <taxon>Pseudomonadota</taxon>
        <taxon>Betaproteobacteria</taxon>
        <taxon>Burkholderiales</taxon>
        <taxon>Burkholderiaceae</taxon>
        <taxon>Ralstonia</taxon>
        <taxon>Ralstonia solanacearum species complex</taxon>
    </lineage>
</organism>
<dbReference type="EMBL" id="FP885907">
    <property type="protein sequence ID" value="CBJ53284.1"/>
    <property type="molecule type" value="Genomic_DNA"/>
</dbReference>
<keyword evidence="2" id="KW-0614">Plasmid</keyword>
<accession>D8P2Z8</accession>
<name>D8P2Z8_RALSL</name>
<evidence type="ECO:0000259" key="1">
    <source>
        <dbReference type="Pfam" id="PF13699"/>
    </source>
</evidence>
<geneLocation type="plasmid" evidence="2">
    <name>RCFBPv3_mp</name>
</geneLocation>
<proteinExistence type="predicted"/>
<reference evidence="2" key="2">
    <citation type="submission" date="2010-02" db="EMBL/GenBank/DDBJ databases">
        <authorList>
            <person name="Genoscope - CEA"/>
        </authorList>
    </citation>
    <scope>NUCLEOTIDE SEQUENCE</scope>
    <source>
        <strain evidence="2">CFBP2957</strain>
        <plasmid evidence="2">RCFBPv3_mp</plasmid>
    </source>
</reference>
<dbReference type="Pfam" id="PF13699">
    <property type="entry name" value="eCIS_core"/>
    <property type="match status" value="1"/>
</dbReference>